<evidence type="ECO:0000256" key="1">
    <source>
        <dbReference type="SAM" id="Phobius"/>
    </source>
</evidence>
<keyword evidence="1" id="KW-0812">Transmembrane</keyword>
<keyword evidence="1" id="KW-0472">Membrane</keyword>
<feature type="non-terminal residue" evidence="2">
    <location>
        <position position="1"/>
    </location>
</feature>
<reference evidence="2" key="1">
    <citation type="journal article" date="2015" name="Nature">
        <title>Complex archaea that bridge the gap between prokaryotes and eukaryotes.</title>
        <authorList>
            <person name="Spang A."/>
            <person name="Saw J.H."/>
            <person name="Jorgensen S.L."/>
            <person name="Zaremba-Niedzwiedzka K."/>
            <person name="Martijn J."/>
            <person name="Lind A.E."/>
            <person name="van Eijk R."/>
            <person name="Schleper C."/>
            <person name="Guy L."/>
            <person name="Ettema T.J."/>
        </authorList>
    </citation>
    <scope>NUCLEOTIDE SEQUENCE</scope>
</reference>
<protein>
    <submittedName>
        <fullName evidence="2">Uncharacterized protein</fullName>
    </submittedName>
</protein>
<gene>
    <name evidence="2" type="ORF">LCGC14_1686640</name>
</gene>
<keyword evidence="1" id="KW-1133">Transmembrane helix</keyword>
<organism evidence="2">
    <name type="scientific">marine sediment metagenome</name>
    <dbReference type="NCBI Taxonomy" id="412755"/>
    <lineage>
        <taxon>unclassified sequences</taxon>
        <taxon>metagenomes</taxon>
        <taxon>ecological metagenomes</taxon>
    </lineage>
</organism>
<dbReference type="AlphaFoldDB" id="A0A0F9K2L2"/>
<dbReference type="EMBL" id="LAZR01014692">
    <property type="protein sequence ID" value="KKM16368.1"/>
    <property type="molecule type" value="Genomic_DNA"/>
</dbReference>
<sequence length="44" mass="4931">AGVLGSLVIFIGFIFLFKSLIIGFIVICIGAYFRYKSKTYVHTN</sequence>
<proteinExistence type="predicted"/>
<comment type="caution">
    <text evidence="2">The sequence shown here is derived from an EMBL/GenBank/DDBJ whole genome shotgun (WGS) entry which is preliminary data.</text>
</comment>
<accession>A0A0F9K2L2</accession>
<name>A0A0F9K2L2_9ZZZZ</name>
<feature type="transmembrane region" description="Helical" evidence="1">
    <location>
        <begin position="6"/>
        <end position="33"/>
    </location>
</feature>
<evidence type="ECO:0000313" key="2">
    <source>
        <dbReference type="EMBL" id="KKM16368.1"/>
    </source>
</evidence>